<dbReference type="SUPFAM" id="SSF54631">
    <property type="entry name" value="CBS-domain pair"/>
    <property type="match status" value="2"/>
</dbReference>
<comment type="caution">
    <text evidence="4">The sequence shown here is derived from an EMBL/GenBank/DDBJ whole genome shotgun (WGS) entry which is preliminary data.</text>
</comment>
<gene>
    <name evidence="4" type="ORF">A3H78_05035</name>
</gene>
<dbReference type="PANTHER" id="PTHR43080:SF2">
    <property type="entry name" value="CBS DOMAIN-CONTAINING PROTEIN"/>
    <property type="match status" value="1"/>
</dbReference>
<dbReference type="InterPro" id="IPR051257">
    <property type="entry name" value="Diverse_CBS-Domain"/>
</dbReference>
<evidence type="ECO:0000313" key="5">
    <source>
        <dbReference type="Proteomes" id="UP000177418"/>
    </source>
</evidence>
<dbReference type="SMART" id="SM00116">
    <property type="entry name" value="CBS"/>
    <property type="match status" value="3"/>
</dbReference>
<name>A0A1F7JIQ9_9BACT</name>
<accession>A0A1F7JIQ9</accession>
<keyword evidence="1 2" id="KW-0129">CBS domain</keyword>
<evidence type="ECO:0000313" key="4">
    <source>
        <dbReference type="EMBL" id="OGK55502.1"/>
    </source>
</evidence>
<feature type="domain" description="CBS" evidence="3">
    <location>
        <begin position="71"/>
        <end position="133"/>
    </location>
</feature>
<protein>
    <recommendedName>
        <fullName evidence="3">CBS domain-containing protein</fullName>
    </recommendedName>
</protein>
<organism evidence="4 5">
    <name type="scientific">Candidatus Roizmanbacteria bacterium RIFCSPLOWO2_02_FULL_36_11</name>
    <dbReference type="NCBI Taxonomy" id="1802071"/>
    <lineage>
        <taxon>Bacteria</taxon>
        <taxon>Candidatus Roizmaniibacteriota</taxon>
    </lineage>
</organism>
<dbReference type="Pfam" id="PF00571">
    <property type="entry name" value="CBS"/>
    <property type="match status" value="3"/>
</dbReference>
<dbReference type="PANTHER" id="PTHR43080">
    <property type="entry name" value="CBS DOMAIN-CONTAINING PROTEIN CBSX3, MITOCHONDRIAL"/>
    <property type="match status" value="1"/>
</dbReference>
<evidence type="ECO:0000256" key="2">
    <source>
        <dbReference type="PROSITE-ProRule" id="PRU00703"/>
    </source>
</evidence>
<dbReference type="PROSITE" id="PS51371">
    <property type="entry name" value="CBS"/>
    <property type="match status" value="3"/>
</dbReference>
<dbReference type="AlphaFoldDB" id="A0A1F7JIQ9"/>
<proteinExistence type="predicted"/>
<dbReference type="EMBL" id="MGAV01000002">
    <property type="protein sequence ID" value="OGK55502.1"/>
    <property type="molecule type" value="Genomic_DNA"/>
</dbReference>
<reference evidence="4 5" key="1">
    <citation type="journal article" date="2016" name="Nat. Commun.">
        <title>Thousands of microbial genomes shed light on interconnected biogeochemical processes in an aquifer system.</title>
        <authorList>
            <person name="Anantharaman K."/>
            <person name="Brown C.T."/>
            <person name="Hug L.A."/>
            <person name="Sharon I."/>
            <person name="Castelle C.J."/>
            <person name="Probst A.J."/>
            <person name="Thomas B.C."/>
            <person name="Singh A."/>
            <person name="Wilkins M.J."/>
            <person name="Karaoz U."/>
            <person name="Brodie E.L."/>
            <person name="Williams K.H."/>
            <person name="Hubbard S.S."/>
            <person name="Banfield J.F."/>
        </authorList>
    </citation>
    <scope>NUCLEOTIDE SEQUENCE [LARGE SCALE GENOMIC DNA]</scope>
</reference>
<dbReference type="CDD" id="cd02205">
    <property type="entry name" value="CBS_pair_SF"/>
    <property type="match status" value="1"/>
</dbReference>
<feature type="domain" description="CBS" evidence="3">
    <location>
        <begin position="221"/>
        <end position="280"/>
    </location>
</feature>
<feature type="domain" description="CBS" evidence="3">
    <location>
        <begin position="141"/>
        <end position="199"/>
    </location>
</feature>
<dbReference type="Gene3D" id="3.10.580.10">
    <property type="entry name" value="CBS-domain"/>
    <property type="match status" value="2"/>
</dbReference>
<sequence>MILKKLYRTENIIKTTPDETLSSIMPYFNSSHDAAFVFDSESIDSKSGELLGVINPYYCLIKKSYPANTKARHCLIHPPKIDINTPLKKVARLMTESKIHYLPVFEQNGGGQKFIGIISARRILEGVKDADELRTPVGRFINRKRPLISLLENDYISRALTLFKKHGISKLIVLSEDLQIKGILSYFDLISFLTMPKERQGSMSREGNKVPLLHTHVKNFMKTKVLSLTQQDTLSDAAKLILKNKIGSVLIFDNQSNPIGIITTRDILSTFAGKHNFLKIDVVAKDLSAKSIDMVNQFLTIINKRFVKRHDVERAKVIVKEKHGSGVFEVIVSFVKRGSSPKVIKEEGKNLFKILKDLIKRSKNITSNK</sequence>
<evidence type="ECO:0000259" key="3">
    <source>
        <dbReference type="PROSITE" id="PS51371"/>
    </source>
</evidence>
<dbReference type="Proteomes" id="UP000177418">
    <property type="component" value="Unassembled WGS sequence"/>
</dbReference>
<dbReference type="InterPro" id="IPR000644">
    <property type="entry name" value="CBS_dom"/>
</dbReference>
<evidence type="ECO:0000256" key="1">
    <source>
        <dbReference type="ARBA" id="ARBA00023122"/>
    </source>
</evidence>
<dbReference type="InterPro" id="IPR046342">
    <property type="entry name" value="CBS_dom_sf"/>
</dbReference>